<keyword evidence="4" id="KW-1185">Reference proteome</keyword>
<reference evidence="3 4" key="1">
    <citation type="submission" date="2021-05" db="EMBL/GenBank/DDBJ databases">
        <title>A Polyphasic approach of four new species of the genus Ohtaekwangia: Ohtaekwangia histidinii sp. nov., Ohtaekwangia cretensis sp. nov., Ohtaekwangia indiensis sp. nov., Ohtaekwangia reichenbachii sp. nov. from diverse environment.</title>
        <authorList>
            <person name="Octaviana S."/>
        </authorList>
    </citation>
    <scope>NUCLEOTIDE SEQUENCE [LARGE SCALE GENOMIC DNA]</scope>
    <source>
        <strain evidence="3 4">PWU4</strain>
    </source>
</reference>
<dbReference type="AlphaFoldDB" id="A0AAP2GHP6"/>
<comment type="similarity">
    <text evidence="1">Belongs to the IMPACT family.</text>
</comment>
<evidence type="ECO:0000256" key="1">
    <source>
        <dbReference type="ARBA" id="ARBA00007665"/>
    </source>
</evidence>
<comment type="caution">
    <text evidence="3">The sequence shown here is derived from an EMBL/GenBank/DDBJ whole genome shotgun (WGS) entry which is preliminary data.</text>
</comment>
<evidence type="ECO:0000313" key="3">
    <source>
        <dbReference type="EMBL" id="MBT1696279.1"/>
    </source>
</evidence>
<sequence length="203" mass="22782">MAIFSYRTIQSPTTGIYKEKGSKFLAFAYPAESEPDIKNHLELLKKEYFDARHHCFAYVLGADRKKFRAFDDGEPNHSAGDPILGQIRSKELTNVLVIVVRYFGGTKLGVGGLISAYKTAAEDALSKAVVIEQEVLKDIVITYDYTSTPEVMRLVKELELQIRGQKFEQRCSLAAAYKLRHETLLHEKIALLKATGHDISTEG</sequence>
<dbReference type="PROSITE" id="PS00910">
    <property type="entry name" value="UPF0029"/>
    <property type="match status" value="1"/>
</dbReference>
<accession>A0AAP2GHP6</accession>
<dbReference type="InterPro" id="IPR023582">
    <property type="entry name" value="Impact"/>
</dbReference>
<gene>
    <name evidence="3" type="ORF">KK083_05295</name>
</gene>
<protein>
    <submittedName>
        <fullName evidence="3">IMPACT family protein</fullName>
    </submittedName>
</protein>
<evidence type="ECO:0000259" key="2">
    <source>
        <dbReference type="Pfam" id="PF01205"/>
    </source>
</evidence>
<feature type="domain" description="Impact N-terminal" evidence="2">
    <location>
        <begin position="20"/>
        <end position="125"/>
    </location>
</feature>
<dbReference type="EMBL" id="JAHESF010000004">
    <property type="protein sequence ID" value="MBT1696279.1"/>
    <property type="molecule type" value="Genomic_DNA"/>
</dbReference>
<proteinExistence type="inferred from homology"/>
<dbReference type="RefSeq" id="WP_254161451.1">
    <property type="nucleotide sequence ID" value="NZ_JAHESF010000004.1"/>
</dbReference>
<name>A0AAP2GHP6_9BACT</name>
<dbReference type="InterPro" id="IPR020568">
    <property type="entry name" value="Ribosomal_Su5_D2-typ_SF"/>
</dbReference>
<evidence type="ECO:0000313" key="4">
    <source>
        <dbReference type="Proteomes" id="UP001319200"/>
    </source>
</evidence>
<dbReference type="Pfam" id="PF01205">
    <property type="entry name" value="Impact_N"/>
    <property type="match status" value="1"/>
</dbReference>
<dbReference type="InterPro" id="IPR036956">
    <property type="entry name" value="Impact_N_sf"/>
</dbReference>
<dbReference type="Gene3D" id="3.30.230.30">
    <property type="entry name" value="Impact, N-terminal domain"/>
    <property type="match status" value="1"/>
</dbReference>
<dbReference type="GO" id="GO:0006446">
    <property type="term" value="P:regulation of translational initiation"/>
    <property type="evidence" value="ECO:0007669"/>
    <property type="project" value="TreeGrafter"/>
</dbReference>
<dbReference type="PANTHER" id="PTHR16301">
    <property type="entry name" value="IMPACT-RELATED"/>
    <property type="match status" value="1"/>
</dbReference>
<dbReference type="SUPFAM" id="SSF54211">
    <property type="entry name" value="Ribosomal protein S5 domain 2-like"/>
    <property type="match status" value="1"/>
</dbReference>
<dbReference type="GO" id="GO:0005737">
    <property type="term" value="C:cytoplasm"/>
    <property type="evidence" value="ECO:0007669"/>
    <property type="project" value="TreeGrafter"/>
</dbReference>
<dbReference type="InterPro" id="IPR001498">
    <property type="entry name" value="Impact_N"/>
</dbReference>
<dbReference type="InterPro" id="IPR020569">
    <property type="entry name" value="UPF0029_Impact_CS"/>
</dbReference>
<dbReference type="PANTHER" id="PTHR16301:SF20">
    <property type="entry name" value="IMPACT FAMILY MEMBER YIGZ"/>
    <property type="match status" value="1"/>
</dbReference>
<dbReference type="Proteomes" id="UP001319200">
    <property type="component" value="Unassembled WGS sequence"/>
</dbReference>
<organism evidence="3 4">
    <name type="scientific">Chryseosolibacter histidini</name>
    <dbReference type="NCBI Taxonomy" id="2782349"/>
    <lineage>
        <taxon>Bacteria</taxon>
        <taxon>Pseudomonadati</taxon>
        <taxon>Bacteroidota</taxon>
        <taxon>Cytophagia</taxon>
        <taxon>Cytophagales</taxon>
        <taxon>Chryseotaleaceae</taxon>
        <taxon>Chryseosolibacter</taxon>
    </lineage>
</organism>